<gene>
    <name evidence="2" type="ORF">CSUI_000268</name>
</gene>
<feature type="compositionally biased region" description="Basic residues" evidence="1">
    <location>
        <begin position="2907"/>
        <end position="2916"/>
    </location>
</feature>
<feature type="compositionally biased region" description="Basic and acidic residues" evidence="1">
    <location>
        <begin position="1452"/>
        <end position="1462"/>
    </location>
</feature>
<feature type="compositionally biased region" description="Polar residues" evidence="1">
    <location>
        <begin position="496"/>
        <end position="505"/>
    </location>
</feature>
<feature type="region of interest" description="Disordered" evidence="1">
    <location>
        <begin position="677"/>
        <end position="707"/>
    </location>
</feature>
<feature type="compositionally biased region" description="Basic and acidic residues" evidence="1">
    <location>
        <begin position="1422"/>
        <end position="1436"/>
    </location>
</feature>
<feature type="region of interest" description="Disordered" evidence="1">
    <location>
        <begin position="2492"/>
        <end position="2541"/>
    </location>
</feature>
<feature type="region of interest" description="Disordered" evidence="1">
    <location>
        <begin position="845"/>
        <end position="927"/>
    </location>
</feature>
<feature type="compositionally biased region" description="Basic and acidic residues" evidence="1">
    <location>
        <begin position="1095"/>
        <end position="1109"/>
    </location>
</feature>
<feature type="region of interest" description="Disordered" evidence="1">
    <location>
        <begin position="2047"/>
        <end position="2174"/>
    </location>
</feature>
<feature type="compositionally biased region" description="Basic and acidic residues" evidence="1">
    <location>
        <begin position="136"/>
        <end position="152"/>
    </location>
</feature>
<feature type="compositionally biased region" description="Basic residues" evidence="1">
    <location>
        <begin position="1881"/>
        <end position="1893"/>
    </location>
</feature>
<reference evidence="2 3" key="1">
    <citation type="journal article" date="2017" name="Int. J. Parasitol.">
        <title>The genome of the protozoan parasite Cystoisospora suis and a reverse vaccinology approach to identify vaccine candidates.</title>
        <authorList>
            <person name="Palmieri N."/>
            <person name="Shrestha A."/>
            <person name="Ruttkowski B."/>
            <person name="Beck T."/>
            <person name="Vogl C."/>
            <person name="Tomley F."/>
            <person name="Blake D.P."/>
            <person name="Joachim A."/>
        </authorList>
    </citation>
    <scope>NUCLEOTIDE SEQUENCE [LARGE SCALE GENOMIC DNA]</scope>
    <source>
        <strain evidence="2 3">Wien I</strain>
    </source>
</reference>
<dbReference type="VEuPathDB" id="ToxoDB:CSUI_000268"/>
<feature type="compositionally biased region" description="Basic and acidic residues" evidence="1">
    <location>
        <begin position="1070"/>
        <end position="1080"/>
    </location>
</feature>
<feature type="compositionally biased region" description="Basic and acidic residues" evidence="1">
    <location>
        <begin position="3946"/>
        <end position="3959"/>
    </location>
</feature>
<feature type="compositionally biased region" description="Polar residues" evidence="1">
    <location>
        <begin position="1957"/>
        <end position="1968"/>
    </location>
</feature>
<keyword evidence="3" id="KW-1185">Reference proteome</keyword>
<feature type="region of interest" description="Disordered" evidence="1">
    <location>
        <begin position="1767"/>
        <end position="1791"/>
    </location>
</feature>
<dbReference type="Proteomes" id="UP000221165">
    <property type="component" value="Unassembled WGS sequence"/>
</dbReference>
<feature type="region of interest" description="Disordered" evidence="1">
    <location>
        <begin position="315"/>
        <end position="353"/>
    </location>
</feature>
<feature type="region of interest" description="Disordered" evidence="1">
    <location>
        <begin position="1333"/>
        <end position="1353"/>
    </location>
</feature>
<feature type="region of interest" description="Disordered" evidence="1">
    <location>
        <begin position="86"/>
        <end position="117"/>
    </location>
</feature>
<feature type="region of interest" description="Disordered" evidence="1">
    <location>
        <begin position="1592"/>
        <end position="1616"/>
    </location>
</feature>
<feature type="compositionally biased region" description="Basic and acidic residues" evidence="1">
    <location>
        <begin position="2130"/>
        <end position="2145"/>
    </location>
</feature>
<feature type="compositionally biased region" description="Polar residues" evidence="1">
    <location>
        <begin position="30"/>
        <end position="39"/>
    </location>
</feature>
<name>A0A2C6LH19_9APIC</name>
<feature type="compositionally biased region" description="Low complexity" evidence="1">
    <location>
        <begin position="2064"/>
        <end position="2077"/>
    </location>
</feature>
<feature type="compositionally biased region" description="Polar residues" evidence="1">
    <location>
        <begin position="996"/>
        <end position="1008"/>
    </location>
</feature>
<feature type="compositionally biased region" description="Polar residues" evidence="1">
    <location>
        <begin position="2433"/>
        <end position="2446"/>
    </location>
</feature>
<accession>A0A2C6LH19</accession>
<feature type="compositionally biased region" description="Low complexity" evidence="1">
    <location>
        <begin position="1022"/>
        <end position="1050"/>
    </location>
</feature>
<feature type="compositionally biased region" description="Basic and acidic residues" evidence="1">
    <location>
        <begin position="4075"/>
        <end position="4087"/>
    </location>
</feature>
<feature type="compositionally biased region" description="Basic and acidic residues" evidence="1">
    <location>
        <begin position="2454"/>
        <end position="2473"/>
    </location>
</feature>
<evidence type="ECO:0000313" key="3">
    <source>
        <dbReference type="Proteomes" id="UP000221165"/>
    </source>
</evidence>
<dbReference type="GeneID" id="94423713"/>
<dbReference type="EMBL" id="MIGC01000114">
    <property type="protein sequence ID" value="PHJ25862.1"/>
    <property type="molecule type" value="Genomic_DNA"/>
</dbReference>
<feature type="compositionally biased region" description="Basic and acidic residues" evidence="1">
    <location>
        <begin position="341"/>
        <end position="351"/>
    </location>
</feature>
<feature type="compositionally biased region" description="Basic and acidic residues" evidence="1">
    <location>
        <begin position="800"/>
        <end position="817"/>
    </location>
</feature>
<proteinExistence type="predicted"/>
<feature type="compositionally biased region" description="Low complexity" evidence="1">
    <location>
        <begin position="893"/>
        <end position="924"/>
    </location>
</feature>
<feature type="compositionally biased region" description="Basic and acidic residues" evidence="1">
    <location>
        <begin position="2106"/>
        <end position="2123"/>
    </location>
</feature>
<feature type="region of interest" description="Disordered" evidence="1">
    <location>
        <begin position="1422"/>
        <end position="1462"/>
    </location>
</feature>
<dbReference type="OrthoDB" id="10446377at2759"/>
<feature type="region of interest" description="Disordered" evidence="1">
    <location>
        <begin position="1"/>
        <end position="50"/>
    </location>
</feature>
<feature type="compositionally biased region" description="Basic and acidic residues" evidence="1">
    <location>
        <begin position="479"/>
        <end position="495"/>
    </location>
</feature>
<feature type="region of interest" description="Disordered" evidence="1">
    <location>
        <begin position="967"/>
        <end position="1128"/>
    </location>
</feature>
<evidence type="ECO:0000256" key="1">
    <source>
        <dbReference type="SAM" id="MobiDB-lite"/>
    </source>
</evidence>
<feature type="compositionally biased region" description="Low complexity" evidence="1">
    <location>
        <begin position="1894"/>
        <end position="1903"/>
    </location>
</feature>
<feature type="compositionally biased region" description="Polar residues" evidence="1">
    <location>
        <begin position="3238"/>
        <end position="3247"/>
    </location>
</feature>
<feature type="region of interest" description="Disordered" evidence="1">
    <location>
        <begin position="3227"/>
        <end position="3333"/>
    </location>
</feature>
<feature type="compositionally biased region" description="Basic and acidic residues" evidence="1">
    <location>
        <begin position="2508"/>
        <end position="2518"/>
    </location>
</feature>
<feature type="compositionally biased region" description="Low complexity" evidence="1">
    <location>
        <begin position="568"/>
        <end position="581"/>
    </location>
</feature>
<evidence type="ECO:0000313" key="2">
    <source>
        <dbReference type="EMBL" id="PHJ25862.1"/>
    </source>
</evidence>
<feature type="region of interest" description="Disordered" evidence="1">
    <location>
        <begin position="2701"/>
        <end position="2728"/>
    </location>
</feature>
<feature type="region of interest" description="Disordered" evidence="1">
    <location>
        <begin position="1938"/>
        <end position="1997"/>
    </location>
</feature>
<feature type="compositionally biased region" description="Polar residues" evidence="1">
    <location>
        <begin position="677"/>
        <end position="697"/>
    </location>
</feature>
<feature type="compositionally biased region" description="Basic and acidic residues" evidence="1">
    <location>
        <begin position="1977"/>
        <end position="1997"/>
    </location>
</feature>
<feature type="region of interest" description="Disordered" evidence="1">
    <location>
        <begin position="3946"/>
        <end position="3979"/>
    </location>
</feature>
<organism evidence="2 3">
    <name type="scientific">Cystoisospora suis</name>
    <dbReference type="NCBI Taxonomy" id="483139"/>
    <lineage>
        <taxon>Eukaryota</taxon>
        <taxon>Sar</taxon>
        <taxon>Alveolata</taxon>
        <taxon>Apicomplexa</taxon>
        <taxon>Conoidasida</taxon>
        <taxon>Coccidia</taxon>
        <taxon>Eucoccidiorida</taxon>
        <taxon>Eimeriorina</taxon>
        <taxon>Sarcocystidae</taxon>
        <taxon>Cystoisospora</taxon>
    </lineage>
</organism>
<feature type="compositionally biased region" description="Polar residues" evidence="1">
    <location>
        <begin position="631"/>
        <end position="646"/>
    </location>
</feature>
<protein>
    <submittedName>
        <fullName evidence="2">Uncharacterized protein</fullName>
    </submittedName>
</protein>
<feature type="region of interest" description="Disordered" evidence="1">
    <location>
        <begin position="2393"/>
        <end position="2477"/>
    </location>
</feature>
<feature type="region of interest" description="Disordered" evidence="1">
    <location>
        <begin position="788"/>
        <end position="817"/>
    </location>
</feature>
<feature type="compositionally biased region" description="Basic and acidic residues" evidence="1">
    <location>
        <begin position="1600"/>
        <end position="1616"/>
    </location>
</feature>
<comment type="caution">
    <text evidence="2">The sequence shown here is derived from an EMBL/GenBank/DDBJ whole genome shotgun (WGS) entry which is preliminary data.</text>
</comment>
<feature type="region of interest" description="Disordered" evidence="1">
    <location>
        <begin position="622"/>
        <end position="646"/>
    </location>
</feature>
<feature type="region of interest" description="Disordered" evidence="1">
    <location>
        <begin position="136"/>
        <end position="193"/>
    </location>
</feature>
<feature type="region of interest" description="Disordered" evidence="1">
    <location>
        <begin position="1868"/>
        <end position="1906"/>
    </location>
</feature>
<feature type="compositionally biased region" description="Basic and acidic residues" evidence="1">
    <location>
        <begin position="106"/>
        <end position="116"/>
    </location>
</feature>
<feature type="compositionally biased region" description="Acidic residues" evidence="1">
    <location>
        <begin position="4030"/>
        <end position="4054"/>
    </location>
</feature>
<feature type="compositionally biased region" description="Basic and acidic residues" evidence="1">
    <location>
        <begin position="550"/>
        <end position="561"/>
    </location>
</feature>
<feature type="compositionally biased region" description="Polar residues" evidence="1">
    <location>
        <begin position="1110"/>
        <end position="1126"/>
    </location>
</feature>
<feature type="compositionally biased region" description="Basic and acidic residues" evidence="1">
    <location>
        <begin position="3266"/>
        <end position="3278"/>
    </location>
</feature>
<sequence length="4087" mass="441030">MDKSQPSVRTRTHTPVDGHVSCAEDEASFPGQQPVTSPGTEKRVPPSLTVKERRVIGPDLHLKAPLYTEKCVGTYLSFLPRAEESEAAGGRTTGWRQDCQGGGGAPKERDMRRSDAQELTLSCTETVGMHSVPVEALREDRSPVMERSEPVCDRSASTMGSSHVLDKRLGPSAAGEDLADAQSNSVRREDMRERRTKIHLAGDDQGTYLRTAGAGVTERILHKEEEAEDTKRRRFEKKPDDAFGACLADPAKRSKQTGISQECIPLPSMILPVFELTEESDGQRQVDVFSADVFSFQDDAKHGAKTANEDAELRVGRKASTGPKEIERERKLVTTTSGPRQKTEDQQEGRPGDLSLANKCAQAISPVAAGEREHVQQILGQLEPKNSVFVEKGEGRTEALVDPMVVARGTEAGLPGDSGVTTPRTAACSETMQQHTQKATVSPAENTVESVQGQLTKETTNLLVDVRRDPTRFGPSGCSDKKDQHLSEASDRQESAEGSSLQTGVKTGHDLSPAGPAVSTSDLLTSLSERRLSRSDSGMLQEETSLSRGRTTERTEEKIKELSAPSSRAPLRRALNLPLNPDNSSSPRDKALLQHLRELETRLEEFLSVFAAAVPWSLYAPASKTGKASEGSPSSPNEGWRSAAQSSSSGAYRLPTFSKCCNSSPLVAVEETTILQNSPAQVPASSPETREQQNLPTTDLGADRSPSCYQGAAIRVSSKKEERQEGLCLDTRPTIGVAFGNRSPLFQRSGSGESPCRSDCPRPCSSCLPSSPHFTSMAAHLHRDERSGLTSTGTLELGEQDTREDSKGRQREYVDKQVKSPCWGHRTSWTAGCNGDQRILLQERDGQQVHSSGGSGSPHNFLTGGEKRPQQRSTKPAGNPPSCMETTARGSSDDTCSSADADCPCPASSDMGSSSSPQSDEGASPQSLVRVRERMPNSTADRQAVLGQHDLGASPGSVTLSEVHLHESGKERAAHQKELSVSPSVSGGHRDRLPATPSSLVMQKTSDSMGRKFLTQMSSGGSATDWSTTPSTTTATPETTATPVTTAAAAIPQSPWTPFSRVSRGSQRWDSSDEGRHETPKTGTMSPHPCWTDPSCRKDSDCGFPREDSSPLQTPDMQRCSCSKQNDGGELERYDTTDTVTIDLFKTMTSPFCKQGDPGSFSLSPPSQGFVIYPEKEGIGNERYTSEVDRNHLWKRPDRTGGQQCCCSRPVSVEHKGVTRLVSCCLRRSSCCSSSGGAHYYKSPWKARSRTESPGTRTHGCCCTLSQSEKCMDVERAPARENVRRQAQERLHRPSRLDPSLRFSASLSPVSVGTISEAVGCEQREMRRIAGSPEDSLLSSGRKLHSPSTTVTEVCEKERRVERIKYIEANIITPRSDEKKGTTESEGEHVAGRLLSHLLLLLRCLDEVKGLKHASDKRRNFLEKKTTTDSSSREDGTEVSGRQPAGLLLDSSSRDKSTPQDPLERVVRLAKQSAHAAAAAAALAHGGERDIADLSTINSNVVSLLYRLLQTTFFPSVALSSPPSGRLLISALAVAQAAAETVSACGTSSSLSGSEHPDSGCKPCAYTPSQILMTREDKMLCMSRPLLPRIRRAHSAGESGSRRKSEKNRPVRNEKKGVWARPAGLCGHESFAGKEPAWTSEFPKKESRDRSLLPQLSSASSKSFFCGRLAQRQLRYHHYCADDQVKPPCEQKREATETQKKVTVKEKPEKNLLHKQRQLALSLLQGSWVIRLTSTVPEVENHSAPPNCCTTPKSTATSFWLSMAGMKGEKKSPGTRARAGTGSSRDVRLGSGQTDCTNCSIGGSESPPSLQTLDHSLQQVRCFFFVSPEFSHLCCSDIPPPSVFSEEEQDQDDIFCFVEDERLCRSSPQRSEVPLSEGRRSNKRKSRETRRRQSAQSLSQQKQWRSLSDSGALRFDLCTSRSSCKGKREEKQFCGETGQLRSRHVNPGGTASIKKNVVSSSDQESPSTALRRKIRPRERQMVNTEKRGKGNSEHCPTKDCFPGLQVDILSPSRRVQSGTPASGGVVDVLTRDGRGQFFSSSLALEADSDNCSSPAVPRRHRSRSPSVSLPLRRSSSVTARSDAPSRRALQSVKLHEFSPNTQFLPGKEKENSLQEIAERRQHSETISGPRSKEESSSCKPRESVLKEATVPQKFGGKIGESGSSPGPFAPRVVGPKILGTSPRIPGRYEDSSILGYCCLSDSSAGSSWTSRSSESLLMAPVVASPQCAWSEKRRSHDALIEQGKKGQRVGGCGLLLPSVDTTAGESAASTVIENRIPKGNGGEASVWTERLEAQTSRLIFGDRQQLKDNCPEDKQRIALKHGAGDSLSLSCADDGDLGNTGRVIRDSVRECSFSDEEDGGTLSNASDSSSVQYPLCMAFPSWRARFWRRRKKKTHRSRSSGETSFSAATARRDRGLDNSTLSSWAGGEPFFGQGTQDSVESVNGWSESVEDDDAGRGGETERCTNNPRKHDGNLEGSFSASEVDLTDYLKNANHPSFLNKDHTRNRRRGPDNRREDRLPAFSVPSGKELGPGTTRARGGKLFDNEDKSMASTFTTAGYEASLSIRLAESSQRCPGIASDSCEGPNSLSGRAMEARSRCLDKQQVGAKRVDYHKRGEVLTASTWLNEPSRRTGETTSKKGKAGVDDTDKNILRVPLNEVQSLDYGYCSSAYRRLQASQSSPLLAIPAYLCCSIRLKRPLGKCQGGADGEPELSRGVGKGDMTHGSGKRPLLSSNSLESFIKTSYVKGPKTTKTGADTSGETTLDFILTSEEDANKWIVGLNGLIPHNPGRVLFTTEEFSRQLRVMKAHHLQRLKMENLVAHARLLSTPVPASGNLRSSYLPCHREGYCALGLASPVLPLCDSTERVARGASAHQVALELVTAALLLSLRGGNSRGALEPSDRYGQYTRGRRPQHSHVKGLSPRCFCGQYELCHLGDLEDSTSASSGGSPDLCRGLEKRRKGSRGDACASSFLPCGSSDGCRSTTVASSAEENSLAHGHREFENALFPDFCPSTPQRPVITRERSREGVTSCVDRVATPPSRWRMRHTGTEGSDERTVSRVLRCRRDTGEGGRRRILSCPSLHFARHALFPCPHHLMEDRENRCERCNQTPVGHGPTPHVPGRFQLISDSGPSPANGQLPFIQEARNHTNNRPACRACSDYSRDCSGLFYREVLPQLDARQTAHVDRRGRRDNVSSDLRAAMALLLRVLDTTGLPPALSLTRCERHCQYGTPKEDDDNNTEGAQCTGENNPCDPDNESVKSVSSPHVCVEHSFPRQEKSKVAPGSRRSDMCSLRHSAEALASTPSSSGAPPLPSFHPTESSHKKAPGMAAGFSGSPRSCRAVFEARTGRSGGGSVVTADSPASCDFIGSIGEAGTTKSREPATMKAASPACSRGTSVDAFQRTPAVSSLHFGDGNAKAQSVSNAKSGATGCPPDRASSLPFIDLLPSNGARPSTAGKGICTGVSGPGCGPVLCLHSGMHFGYPVSQQCISRYSAAGRVDTHYTHATGFDTTPCYLGASPTVNTMQPLHAVLPCRTFWNTPWSEKEERKLSAVCSSGSETSSERRSISAGIGRGQLLSEGPPGAGSSWKTSLTQEAALAHDAGVPSCDSNKAQKGHDTENHHRRKNLIFSALFPAGWQRGRLGVDRSEDELPAGPGVGSGGDLHVVKAERSPAIAGKRKGATARGFSFFSLAKRKTRGEREETEEKPLQRSASCFALETPRLPFLLRPVCVTSPAGSPHPWSNVSPCTCPARAACTVITNSQMNGHPTWGGCSPSGGDWLSDSSPDSSGALASQRAGQANGQCCPTGENAHTTGNGRCFTPHGFCLVDTQPNANTGLSSFRGWATPPSTSDCAFLSPGTVWGTWCGSGAHSIAGGARGFPGHHCVNAGSAEQPCGTPGRTLCGRFLIPRPVLPTNQPVDPTRPRERASVPYGGVVTSPALPSLREQCGEVKGDSEQEKDTKEYFSSQTGVEATNEKSEAPGALQQVNPMSLGNVGEAQETHWGEHPLGLSKLEVPNTLGGSTGISSAVVTPTMEEEEEEADDEEEEVQFCIFSDEEGSAGNENQATETEGEAQESETAADHVPLDDAGEK</sequence>
<dbReference type="RefSeq" id="XP_067927508.1">
    <property type="nucleotide sequence ID" value="XM_068060502.1"/>
</dbReference>
<feature type="compositionally biased region" description="Basic and acidic residues" evidence="1">
    <location>
        <begin position="967"/>
        <end position="978"/>
    </location>
</feature>
<feature type="region of interest" description="Disordered" evidence="1">
    <location>
        <begin position="4013"/>
        <end position="4087"/>
    </location>
</feature>
<feature type="region of interest" description="Disordered" evidence="1">
    <location>
        <begin position="461"/>
        <end position="588"/>
    </location>
</feature>
<feature type="compositionally biased region" description="Basic and acidic residues" evidence="1">
    <location>
        <begin position="40"/>
        <end position="50"/>
    </location>
</feature>
<feature type="region of interest" description="Disordered" evidence="1">
    <location>
        <begin position="2894"/>
        <end position="2917"/>
    </location>
</feature>
<feature type="region of interest" description="Disordered" evidence="1">
    <location>
        <begin position="3910"/>
        <end position="3932"/>
    </location>
</feature>